<proteinExistence type="predicted"/>
<accession>X1GJL1</accession>
<dbReference type="InterPro" id="IPR050378">
    <property type="entry name" value="Metallo-dep_Hydrolases_sf"/>
</dbReference>
<reference evidence="2" key="1">
    <citation type="journal article" date="2014" name="Front. Microbiol.">
        <title>High frequency of phylogenetically diverse reductive dehalogenase-homologous genes in deep subseafloor sedimentary metagenomes.</title>
        <authorList>
            <person name="Kawai M."/>
            <person name="Futagami T."/>
            <person name="Toyoda A."/>
            <person name="Takaki Y."/>
            <person name="Nishi S."/>
            <person name="Hori S."/>
            <person name="Arai W."/>
            <person name="Tsubouchi T."/>
            <person name="Morono Y."/>
            <person name="Uchiyama I."/>
            <person name="Ito T."/>
            <person name="Fujiyama A."/>
            <person name="Inagaki F."/>
            <person name="Takami H."/>
        </authorList>
    </citation>
    <scope>NUCLEOTIDE SEQUENCE</scope>
    <source>
        <strain evidence="2">Expedition CK06-06</strain>
    </source>
</reference>
<dbReference type="PANTHER" id="PTHR11647">
    <property type="entry name" value="HYDRANTOINASE/DIHYDROPYRIMIDINASE FAMILY MEMBER"/>
    <property type="match status" value="1"/>
</dbReference>
<dbReference type="SUPFAM" id="SSF51556">
    <property type="entry name" value="Metallo-dependent hydrolases"/>
    <property type="match status" value="1"/>
</dbReference>
<feature type="non-terminal residue" evidence="2">
    <location>
        <position position="299"/>
    </location>
</feature>
<evidence type="ECO:0000259" key="1">
    <source>
        <dbReference type="Pfam" id="PF07969"/>
    </source>
</evidence>
<dbReference type="PANTHER" id="PTHR11647:SF1">
    <property type="entry name" value="COLLAPSIN RESPONSE MEDIATOR PROTEIN"/>
    <property type="match status" value="1"/>
</dbReference>
<dbReference type="SUPFAM" id="SSF51338">
    <property type="entry name" value="Composite domain of metallo-dependent hydrolases"/>
    <property type="match status" value="1"/>
</dbReference>
<name>X1GJL1_9ZZZZ</name>
<dbReference type="Gene3D" id="3.20.20.140">
    <property type="entry name" value="Metal-dependent hydrolases"/>
    <property type="match status" value="1"/>
</dbReference>
<dbReference type="InterPro" id="IPR013108">
    <property type="entry name" value="Amidohydro_3"/>
</dbReference>
<dbReference type="EMBL" id="BARU01006089">
    <property type="protein sequence ID" value="GAH45005.1"/>
    <property type="molecule type" value="Genomic_DNA"/>
</dbReference>
<dbReference type="InterPro" id="IPR032466">
    <property type="entry name" value="Metal_Hydrolase"/>
</dbReference>
<dbReference type="AlphaFoldDB" id="X1GJL1"/>
<dbReference type="InterPro" id="IPR011059">
    <property type="entry name" value="Metal-dep_hydrolase_composite"/>
</dbReference>
<dbReference type="Pfam" id="PF07969">
    <property type="entry name" value="Amidohydro_3"/>
    <property type="match status" value="1"/>
</dbReference>
<comment type="caution">
    <text evidence="2">The sequence shown here is derived from an EMBL/GenBank/DDBJ whole genome shotgun (WGS) entry which is preliminary data.</text>
</comment>
<dbReference type="GO" id="GO:0016812">
    <property type="term" value="F:hydrolase activity, acting on carbon-nitrogen (but not peptide) bonds, in cyclic amides"/>
    <property type="evidence" value="ECO:0007669"/>
    <property type="project" value="TreeGrafter"/>
</dbReference>
<sequence length="299" mass="33239">MMNEFDILIENATIVDGINKAHKGSIGIKGERVSAVGKVSGDAKKVVDATGLTAMPGFVDPHSHADSSFLWYPNCESAVMQGCTTVLAGQCGGSPAPLSEMIRPPRQLVDEIYELKPYLYYPSPLLPLDTVNKLMKEKYGWTIDYQTMEEYFKVIEERGISINYAPLVGHGTIRIAVMGEDYKRHSTKTELNQMKELIHQAMKEGCIGMSTGLDYDPDVFADKSEIDECVAVLKEYGGLYDPHWRRTGRRREIKAGTGYIEPIDGIIEVIDTCRKTGVKLNIAHLAPGWHTIPPMTPEM</sequence>
<gene>
    <name evidence="2" type="ORF">S03H2_11962</name>
</gene>
<organism evidence="2">
    <name type="scientific">marine sediment metagenome</name>
    <dbReference type="NCBI Taxonomy" id="412755"/>
    <lineage>
        <taxon>unclassified sequences</taxon>
        <taxon>metagenomes</taxon>
        <taxon>ecological metagenomes</taxon>
    </lineage>
</organism>
<feature type="domain" description="Amidohydrolase 3" evidence="1">
    <location>
        <begin position="45"/>
        <end position="213"/>
    </location>
</feature>
<protein>
    <recommendedName>
        <fullName evidence="1">Amidohydrolase 3 domain-containing protein</fullName>
    </recommendedName>
</protein>
<dbReference type="GO" id="GO:0005829">
    <property type="term" value="C:cytosol"/>
    <property type="evidence" value="ECO:0007669"/>
    <property type="project" value="TreeGrafter"/>
</dbReference>
<evidence type="ECO:0000313" key="2">
    <source>
        <dbReference type="EMBL" id="GAH45005.1"/>
    </source>
</evidence>